<gene>
    <name evidence="12" type="ORF">LRX75_14525</name>
</gene>
<keyword evidence="5" id="KW-0997">Cell inner membrane</keyword>
<sequence length="135" mass="13965">MIDVVLALVLLGLLAALGLPLVRTQTGATALRSKAFDIVALLRMERNAAIASGRPTTVLVDAGRIRSARTTREIALPATMALTLSPARSAGIQFLPDGRATASTLILTAGGNGMRIAISGPTAMIRLVEAYSAAR</sequence>
<evidence type="ECO:0000313" key="13">
    <source>
        <dbReference type="Proteomes" id="UP001139089"/>
    </source>
</evidence>
<evidence type="ECO:0000256" key="8">
    <source>
        <dbReference type="ARBA" id="ARBA00023136"/>
    </source>
</evidence>
<evidence type="ECO:0000256" key="7">
    <source>
        <dbReference type="ARBA" id="ARBA00022989"/>
    </source>
</evidence>
<dbReference type="GO" id="GO:0005886">
    <property type="term" value="C:plasma membrane"/>
    <property type="evidence" value="ECO:0007669"/>
    <property type="project" value="UniProtKB-SubCell"/>
</dbReference>
<evidence type="ECO:0000259" key="11">
    <source>
        <dbReference type="Pfam" id="PF12019"/>
    </source>
</evidence>
<dbReference type="GO" id="GO:0015627">
    <property type="term" value="C:type II protein secretion system complex"/>
    <property type="evidence" value="ECO:0007669"/>
    <property type="project" value="InterPro"/>
</dbReference>
<protein>
    <recommendedName>
        <fullName evidence="2">Type II secretion system protein H</fullName>
    </recommendedName>
    <alternativeName>
        <fullName evidence="10">General secretion pathway protein H</fullName>
    </alternativeName>
</protein>
<keyword evidence="3" id="KW-1003">Cell membrane</keyword>
<evidence type="ECO:0000256" key="6">
    <source>
        <dbReference type="ARBA" id="ARBA00022692"/>
    </source>
</evidence>
<dbReference type="AlphaFoldDB" id="A0A9X1NTU8"/>
<dbReference type="Pfam" id="PF12019">
    <property type="entry name" value="GspH"/>
    <property type="match status" value="1"/>
</dbReference>
<name>A0A9X1NTU8_9HYPH</name>
<reference evidence="12" key="1">
    <citation type="submission" date="2021-12" db="EMBL/GenBank/DDBJ databases">
        <authorList>
            <person name="Li Y."/>
        </authorList>
    </citation>
    <scope>NUCLEOTIDE SEQUENCE</scope>
    <source>
        <strain evidence="12">DKSPLA3</strain>
    </source>
</reference>
<dbReference type="InterPro" id="IPR045584">
    <property type="entry name" value="Pilin-like"/>
</dbReference>
<accession>A0A9X1NTU8</accession>
<dbReference type="Proteomes" id="UP001139089">
    <property type="component" value="Unassembled WGS sequence"/>
</dbReference>
<evidence type="ECO:0000256" key="2">
    <source>
        <dbReference type="ARBA" id="ARBA00021549"/>
    </source>
</evidence>
<dbReference type="GO" id="GO:0015628">
    <property type="term" value="P:protein secretion by the type II secretion system"/>
    <property type="evidence" value="ECO:0007669"/>
    <property type="project" value="InterPro"/>
</dbReference>
<evidence type="ECO:0000256" key="1">
    <source>
        <dbReference type="ARBA" id="ARBA00004377"/>
    </source>
</evidence>
<evidence type="ECO:0000313" key="12">
    <source>
        <dbReference type="EMBL" id="MCD7110255.1"/>
    </source>
</evidence>
<keyword evidence="8" id="KW-0472">Membrane</keyword>
<evidence type="ECO:0000256" key="9">
    <source>
        <dbReference type="ARBA" id="ARBA00025772"/>
    </source>
</evidence>
<comment type="subcellular location">
    <subcellularLocation>
        <location evidence="1">Cell inner membrane</location>
        <topology evidence="1">Single-pass membrane protein</topology>
    </subcellularLocation>
</comment>
<dbReference type="EMBL" id="JAJOZR010000008">
    <property type="protein sequence ID" value="MCD7110255.1"/>
    <property type="molecule type" value="Genomic_DNA"/>
</dbReference>
<feature type="domain" description="General secretion pathway GspH" evidence="11">
    <location>
        <begin position="37"/>
        <end position="120"/>
    </location>
</feature>
<proteinExistence type="inferred from homology"/>
<evidence type="ECO:0000256" key="5">
    <source>
        <dbReference type="ARBA" id="ARBA00022519"/>
    </source>
</evidence>
<evidence type="ECO:0000256" key="10">
    <source>
        <dbReference type="ARBA" id="ARBA00030775"/>
    </source>
</evidence>
<evidence type="ECO:0000256" key="4">
    <source>
        <dbReference type="ARBA" id="ARBA00022481"/>
    </source>
</evidence>
<dbReference type="InterPro" id="IPR022346">
    <property type="entry name" value="T2SS_GspH"/>
</dbReference>
<keyword evidence="6" id="KW-0812">Transmembrane</keyword>
<keyword evidence="13" id="KW-1185">Reference proteome</keyword>
<organism evidence="12 13">
    <name type="scientific">Rhizobium quercicola</name>
    <dbReference type="NCBI Taxonomy" id="2901226"/>
    <lineage>
        <taxon>Bacteria</taxon>
        <taxon>Pseudomonadati</taxon>
        <taxon>Pseudomonadota</taxon>
        <taxon>Alphaproteobacteria</taxon>
        <taxon>Hyphomicrobiales</taxon>
        <taxon>Rhizobiaceae</taxon>
        <taxon>Rhizobium/Agrobacterium group</taxon>
        <taxon>Rhizobium</taxon>
    </lineage>
</organism>
<comment type="similarity">
    <text evidence="9">Belongs to the GSP H family.</text>
</comment>
<keyword evidence="7" id="KW-1133">Transmembrane helix</keyword>
<comment type="caution">
    <text evidence="12">The sequence shown here is derived from an EMBL/GenBank/DDBJ whole genome shotgun (WGS) entry which is preliminary data.</text>
</comment>
<dbReference type="SUPFAM" id="SSF54523">
    <property type="entry name" value="Pili subunits"/>
    <property type="match status" value="1"/>
</dbReference>
<evidence type="ECO:0000256" key="3">
    <source>
        <dbReference type="ARBA" id="ARBA00022475"/>
    </source>
</evidence>
<dbReference type="RefSeq" id="WP_231815448.1">
    <property type="nucleotide sequence ID" value="NZ_JAJOZR010000008.1"/>
</dbReference>
<keyword evidence="4" id="KW-0488">Methylation</keyword>